<feature type="repeat" description="ANK" evidence="3">
    <location>
        <begin position="94"/>
        <end position="123"/>
    </location>
</feature>
<reference evidence="4" key="1">
    <citation type="journal article" date="2023" name="Mol. Phylogenet. Evol.">
        <title>Genome-scale phylogeny and comparative genomics of the fungal order Sordariales.</title>
        <authorList>
            <person name="Hensen N."/>
            <person name="Bonometti L."/>
            <person name="Westerberg I."/>
            <person name="Brannstrom I.O."/>
            <person name="Guillou S."/>
            <person name="Cros-Aarteil S."/>
            <person name="Calhoun S."/>
            <person name="Haridas S."/>
            <person name="Kuo A."/>
            <person name="Mondo S."/>
            <person name="Pangilinan J."/>
            <person name="Riley R."/>
            <person name="LaButti K."/>
            <person name="Andreopoulos B."/>
            <person name="Lipzen A."/>
            <person name="Chen C."/>
            <person name="Yan M."/>
            <person name="Daum C."/>
            <person name="Ng V."/>
            <person name="Clum A."/>
            <person name="Steindorff A."/>
            <person name="Ohm R.A."/>
            <person name="Martin F."/>
            <person name="Silar P."/>
            <person name="Natvig D.O."/>
            <person name="Lalanne C."/>
            <person name="Gautier V."/>
            <person name="Ament-Velasquez S.L."/>
            <person name="Kruys A."/>
            <person name="Hutchinson M.I."/>
            <person name="Powell A.J."/>
            <person name="Barry K."/>
            <person name="Miller A.N."/>
            <person name="Grigoriev I.V."/>
            <person name="Debuchy R."/>
            <person name="Gladieux P."/>
            <person name="Hiltunen Thoren M."/>
            <person name="Johannesson H."/>
        </authorList>
    </citation>
    <scope>NUCLEOTIDE SEQUENCE</scope>
    <source>
        <strain evidence="4">PSN293</strain>
    </source>
</reference>
<proteinExistence type="predicted"/>
<sequence length="330" mass="36198">MFNACGTGFVLLVRELVENAKADPNLGIGRPFPSGPLLPFGRLGFPHSRRIVAGGDRFCQCSFNFRGNMTNIVVFDPFRHVPDQNMPAHSCKSQLIFPLHLAAASGNVEIVKLLVDNGAHLEAPCFYVDTPPNVQGLDDLDATEPWQLSKARPANFMLKPLYLAVIHGHVETAARLLDYGASSTNLTGTPPSSGSLSIFHVAVGVRGPQMTQLCIDRGLDDIHGRNYAGLSPIWLAIINRNWEVLDLLVSLGADLNDDLGCGYTPLRYALNFGDREAAQMITTGAKRQGYRVCYNRLTIQGHITWRERIVKVNHDLADAFESDGECTDVD</sequence>
<keyword evidence="1" id="KW-0677">Repeat</keyword>
<dbReference type="SUPFAM" id="SSF48403">
    <property type="entry name" value="Ankyrin repeat"/>
    <property type="match status" value="1"/>
</dbReference>
<accession>A0AAN6Y055</accession>
<evidence type="ECO:0000256" key="1">
    <source>
        <dbReference type="ARBA" id="ARBA00022737"/>
    </source>
</evidence>
<evidence type="ECO:0000313" key="5">
    <source>
        <dbReference type="Proteomes" id="UP001301769"/>
    </source>
</evidence>
<reference evidence="4" key="2">
    <citation type="submission" date="2023-05" db="EMBL/GenBank/DDBJ databases">
        <authorList>
            <consortium name="Lawrence Berkeley National Laboratory"/>
            <person name="Steindorff A."/>
            <person name="Hensen N."/>
            <person name="Bonometti L."/>
            <person name="Westerberg I."/>
            <person name="Brannstrom I.O."/>
            <person name="Guillou S."/>
            <person name="Cros-Aarteil S."/>
            <person name="Calhoun S."/>
            <person name="Haridas S."/>
            <person name="Kuo A."/>
            <person name="Mondo S."/>
            <person name="Pangilinan J."/>
            <person name="Riley R."/>
            <person name="Labutti K."/>
            <person name="Andreopoulos B."/>
            <person name="Lipzen A."/>
            <person name="Chen C."/>
            <person name="Yanf M."/>
            <person name="Daum C."/>
            <person name="Ng V."/>
            <person name="Clum A."/>
            <person name="Ohm R."/>
            <person name="Martin F."/>
            <person name="Silar P."/>
            <person name="Natvig D."/>
            <person name="Lalanne C."/>
            <person name="Gautier V."/>
            <person name="Ament-Velasquez S.L."/>
            <person name="Kruys A."/>
            <person name="Hutchinson M.I."/>
            <person name="Powell A.J."/>
            <person name="Barry K."/>
            <person name="Miller A.N."/>
            <person name="Grigoriev I.V."/>
            <person name="Debuchy R."/>
            <person name="Gladieux P."/>
            <person name="Thoren M.H."/>
            <person name="Johannesson H."/>
        </authorList>
    </citation>
    <scope>NUCLEOTIDE SEQUENCE</scope>
    <source>
        <strain evidence="4">PSN293</strain>
    </source>
</reference>
<evidence type="ECO:0000313" key="4">
    <source>
        <dbReference type="EMBL" id="KAK4209969.1"/>
    </source>
</evidence>
<protein>
    <submittedName>
        <fullName evidence="4">Ankyrin repeat-containing domain protein</fullName>
    </submittedName>
</protein>
<dbReference type="EMBL" id="MU858189">
    <property type="protein sequence ID" value="KAK4209969.1"/>
    <property type="molecule type" value="Genomic_DNA"/>
</dbReference>
<gene>
    <name evidence="4" type="ORF">QBC37DRAFT_403885</name>
</gene>
<dbReference type="Gene3D" id="1.25.40.20">
    <property type="entry name" value="Ankyrin repeat-containing domain"/>
    <property type="match status" value="2"/>
</dbReference>
<organism evidence="4 5">
    <name type="scientific">Rhypophila decipiens</name>
    <dbReference type="NCBI Taxonomy" id="261697"/>
    <lineage>
        <taxon>Eukaryota</taxon>
        <taxon>Fungi</taxon>
        <taxon>Dikarya</taxon>
        <taxon>Ascomycota</taxon>
        <taxon>Pezizomycotina</taxon>
        <taxon>Sordariomycetes</taxon>
        <taxon>Sordariomycetidae</taxon>
        <taxon>Sordariales</taxon>
        <taxon>Naviculisporaceae</taxon>
        <taxon>Rhypophila</taxon>
    </lineage>
</organism>
<dbReference type="PANTHER" id="PTHR24198:SF165">
    <property type="entry name" value="ANKYRIN REPEAT-CONTAINING PROTEIN-RELATED"/>
    <property type="match status" value="1"/>
</dbReference>
<evidence type="ECO:0000256" key="3">
    <source>
        <dbReference type="PROSITE-ProRule" id="PRU00023"/>
    </source>
</evidence>
<dbReference type="SMART" id="SM00248">
    <property type="entry name" value="ANK"/>
    <property type="match status" value="5"/>
</dbReference>
<comment type="caution">
    <text evidence="4">The sequence shown here is derived from an EMBL/GenBank/DDBJ whole genome shotgun (WGS) entry which is preliminary data.</text>
</comment>
<dbReference type="Proteomes" id="UP001301769">
    <property type="component" value="Unassembled WGS sequence"/>
</dbReference>
<dbReference type="PROSITE" id="PS50088">
    <property type="entry name" value="ANK_REPEAT"/>
    <property type="match status" value="2"/>
</dbReference>
<name>A0AAN6Y055_9PEZI</name>
<dbReference type="PANTHER" id="PTHR24198">
    <property type="entry name" value="ANKYRIN REPEAT AND PROTEIN KINASE DOMAIN-CONTAINING PROTEIN"/>
    <property type="match status" value="1"/>
</dbReference>
<dbReference type="AlphaFoldDB" id="A0AAN6Y055"/>
<keyword evidence="2 3" id="KW-0040">ANK repeat</keyword>
<feature type="repeat" description="ANK" evidence="3">
    <location>
        <begin position="228"/>
        <end position="256"/>
    </location>
</feature>
<evidence type="ECO:0000256" key="2">
    <source>
        <dbReference type="ARBA" id="ARBA00023043"/>
    </source>
</evidence>
<dbReference type="PROSITE" id="PS50297">
    <property type="entry name" value="ANK_REP_REGION"/>
    <property type="match status" value="2"/>
</dbReference>
<dbReference type="InterPro" id="IPR036770">
    <property type="entry name" value="Ankyrin_rpt-contain_sf"/>
</dbReference>
<keyword evidence="5" id="KW-1185">Reference proteome</keyword>
<dbReference type="Pfam" id="PF00023">
    <property type="entry name" value="Ank"/>
    <property type="match status" value="1"/>
</dbReference>
<dbReference type="InterPro" id="IPR002110">
    <property type="entry name" value="Ankyrin_rpt"/>
</dbReference>